<dbReference type="AlphaFoldDB" id="A0A518I9Q9"/>
<dbReference type="EMBL" id="CP037452">
    <property type="protein sequence ID" value="QDV49856.1"/>
    <property type="molecule type" value="Genomic_DNA"/>
</dbReference>
<gene>
    <name evidence="1" type="ORF">Enr17x_18770</name>
</gene>
<keyword evidence="2" id="KW-1185">Reference proteome</keyword>
<evidence type="ECO:0000313" key="1">
    <source>
        <dbReference type="EMBL" id="QDV49856.1"/>
    </source>
</evidence>
<reference evidence="1 2" key="1">
    <citation type="submission" date="2019-03" db="EMBL/GenBank/DDBJ databases">
        <title>Deep-cultivation of Planctomycetes and their phenomic and genomic characterization uncovers novel biology.</title>
        <authorList>
            <person name="Wiegand S."/>
            <person name="Jogler M."/>
            <person name="Boedeker C."/>
            <person name="Pinto D."/>
            <person name="Vollmers J."/>
            <person name="Rivas-Marin E."/>
            <person name="Kohn T."/>
            <person name="Peeters S.H."/>
            <person name="Heuer A."/>
            <person name="Rast P."/>
            <person name="Oberbeckmann S."/>
            <person name="Bunk B."/>
            <person name="Jeske O."/>
            <person name="Meyerdierks A."/>
            <person name="Storesund J.E."/>
            <person name="Kallscheuer N."/>
            <person name="Luecker S."/>
            <person name="Lage O.M."/>
            <person name="Pohl T."/>
            <person name="Merkel B.J."/>
            <person name="Hornburger P."/>
            <person name="Mueller R.-W."/>
            <person name="Bruemmer F."/>
            <person name="Labrenz M."/>
            <person name="Spormann A.M."/>
            <person name="Op den Camp H."/>
            <person name="Overmann J."/>
            <person name="Amann R."/>
            <person name="Jetten M.S.M."/>
            <person name="Mascher T."/>
            <person name="Medema M.H."/>
            <person name="Devos D.P."/>
            <person name="Kaster A.-K."/>
            <person name="Ovreas L."/>
            <person name="Rohde M."/>
            <person name="Galperin M.Y."/>
            <person name="Jogler C."/>
        </authorList>
    </citation>
    <scope>NUCLEOTIDE SEQUENCE [LARGE SCALE GENOMIC DNA]</scope>
    <source>
        <strain evidence="1 2">Enr17</strain>
    </source>
</reference>
<name>A0A518I9Q9_9PLAN</name>
<organism evidence="1 2">
    <name type="scientific">Gimesia fumaroli</name>
    <dbReference type="NCBI Taxonomy" id="2527976"/>
    <lineage>
        <taxon>Bacteria</taxon>
        <taxon>Pseudomonadati</taxon>
        <taxon>Planctomycetota</taxon>
        <taxon>Planctomycetia</taxon>
        <taxon>Planctomycetales</taxon>
        <taxon>Planctomycetaceae</taxon>
        <taxon>Gimesia</taxon>
    </lineage>
</organism>
<dbReference type="KEGG" id="gfm:Enr17x_18770"/>
<dbReference type="Proteomes" id="UP000318313">
    <property type="component" value="Chromosome"/>
</dbReference>
<evidence type="ECO:0000313" key="2">
    <source>
        <dbReference type="Proteomes" id="UP000318313"/>
    </source>
</evidence>
<proteinExistence type="predicted"/>
<sequence length="46" mass="4903">MMQQPMPPIAFPSGPYRVKAEVMMGTGNRPVVTVLGPAETESGENV</sequence>
<accession>A0A518I9Q9</accession>
<protein>
    <submittedName>
        <fullName evidence="1">Uncharacterized protein</fullName>
    </submittedName>
</protein>
<dbReference type="RefSeq" id="WP_198001049.1">
    <property type="nucleotide sequence ID" value="NZ_CP037452.1"/>
</dbReference>